<dbReference type="GO" id="GO:0005546">
    <property type="term" value="F:phosphatidylinositol-4,5-bisphosphate binding"/>
    <property type="evidence" value="ECO:0007669"/>
    <property type="project" value="InterPro"/>
</dbReference>
<proteinExistence type="inferred from homology"/>
<dbReference type="SUPFAM" id="SSF74788">
    <property type="entry name" value="Cullin repeat-like"/>
    <property type="match status" value="1"/>
</dbReference>
<keyword evidence="2 3" id="KW-0813">Transport</keyword>
<feature type="compositionally biased region" description="Low complexity" evidence="4">
    <location>
        <begin position="22"/>
        <end position="38"/>
    </location>
</feature>
<keyword evidence="7" id="KW-1185">Reference proteome</keyword>
<dbReference type="InterPro" id="IPR016159">
    <property type="entry name" value="Cullin_repeat-like_dom_sf"/>
</dbReference>
<accession>A0A443NEA6</accession>
<dbReference type="GO" id="GO:0015031">
    <property type="term" value="P:protein transport"/>
    <property type="evidence" value="ECO:0007669"/>
    <property type="project" value="UniProtKB-KW"/>
</dbReference>
<dbReference type="InterPro" id="IPR004140">
    <property type="entry name" value="Exo70"/>
</dbReference>
<evidence type="ECO:0000313" key="7">
    <source>
        <dbReference type="Proteomes" id="UP000283530"/>
    </source>
</evidence>
<comment type="function">
    <text evidence="3">Component of the exocyst complex.</text>
</comment>
<evidence type="ECO:0000256" key="3">
    <source>
        <dbReference type="RuleBase" id="RU365026"/>
    </source>
</evidence>
<evidence type="ECO:0000259" key="5">
    <source>
        <dbReference type="Pfam" id="PF03081"/>
    </source>
</evidence>
<dbReference type="STRING" id="337451.A0A443NEA6"/>
<protein>
    <recommendedName>
        <fullName evidence="3">Exocyst subunit Exo70 family protein</fullName>
    </recommendedName>
</protein>
<reference evidence="6 7" key="1">
    <citation type="journal article" date="2019" name="Nat. Plants">
        <title>Stout camphor tree genome fills gaps in understanding of flowering plant genome evolution.</title>
        <authorList>
            <person name="Chaw S.M."/>
            <person name="Liu Y.C."/>
            <person name="Wu Y.W."/>
            <person name="Wang H.Y."/>
            <person name="Lin C.I."/>
            <person name="Wu C.S."/>
            <person name="Ke H.M."/>
            <person name="Chang L.Y."/>
            <person name="Hsu C.Y."/>
            <person name="Yang H.T."/>
            <person name="Sudianto E."/>
            <person name="Hsu M.H."/>
            <person name="Wu K.P."/>
            <person name="Wang L.N."/>
            <person name="Leebens-Mack J.H."/>
            <person name="Tsai I.J."/>
        </authorList>
    </citation>
    <scope>NUCLEOTIDE SEQUENCE [LARGE SCALE GENOMIC DNA]</scope>
    <source>
        <strain evidence="7">cv. Chaw 1501</strain>
        <tissue evidence="6">Young leaves</tissue>
    </source>
</reference>
<dbReference type="AlphaFoldDB" id="A0A443NEA6"/>
<evidence type="ECO:0000256" key="4">
    <source>
        <dbReference type="SAM" id="MobiDB-lite"/>
    </source>
</evidence>
<organism evidence="6 7">
    <name type="scientific">Cinnamomum micranthum f. kanehirae</name>
    <dbReference type="NCBI Taxonomy" id="337451"/>
    <lineage>
        <taxon>Eukaryota</taxon>
        <taxon>Viridiplantae</taxon>
        <taxon>Streptophyta</taxon>
        <taxon>Embryophyta</taxon>
        <taxon>Tracheophyta</taxon>
        <taxon>Spermatophyta</taxon>
        <taxon>Magnoliopsida</taxon>
        <taxon>Magnoliidae</taxon>
        <taxon>Laurales</taxon>
        <taxon>Lauraceae</taxon>
        <taxon>Cinnamomum</taxon>
    </lineage>
</organism>
<evidence type="ECO:0000313" key="6">
    <source>
        <dbReference type="EMBL" id="RWR76853.1"/>
    </source>
</evidence>
<comment type="similarity">
    <text evidence="1 3">Belongs to the EXO70 family.</text>
</comment>
<dbReference type="PANTHER" id="PTHR12542">
    <property type="entry name" value="EXOCYST COMPLEX PROTEIN EXO70"/>
    <property type="match status" value="1"/>
</dbReference>
<feature type="region of interest" description="Disordered" evidence="4">
    <location>
        <begin position="1"/>
        <end position="40"/>
    </location>
</feature>
<dbReference type="FunFam" id="1.20.1280.170:FF:000003">
    <property type="entry name" value="Exocyst subunit Exo70 family protein"/>
    <property type="match status" value="1"/>
</dbReference>
<dbReference type="Pfam" id="PF20669">
    <property type="entry name" value="Exo70_N"/>
    <property type="match status" value="1"/>
</dbReference>
<evidence type="ECO:0000256" key="2">
    <source>
        <dbReference type="ARBA" id="ARBA00022448"/>
    </source>
</evidence>
<dbReference type="Proteomes" id="UP000283530">
    <property type="component" value="Unassembled WGS sequence"/>
</dbReference>
<dbReference type="GO" id="GO:0006887">
    <property type="term" value="P:exocytosis"/>
    <property type="evidence" value="ECO:0007669"/>
    <property type="project" value="UniProtKB-KW"/>
</dbReference>
<sequence length="646" mass="72553">MPRKGMRSIFFHPPKFSPSPSPSRNFSSTPSSPSTHRISFSDSMMEDNIINAEAIITKWDPDSSSYAKITSLFYENRREARNFLRAVSNLQSAMQFYVADSSSSSSPQKLVHCQHLMQTAIKRLEKEFYQILAANRDHLDPESVSARSSTATTRSSTSDYDYDTEDEILISAGASISEVERDASLAMVDLRSIVECMISSGYGKECVKIYKIIRKSIVDEGIYRLGFDRTGSNRHLHKLDWEVVEIKIKGWLHAIKVAVKTLFLGERILSDHVFSTSGPIKESCFSEIAKEAALALFGFAESVTKCKRSPEKLFRFLDMYNAISELWPDIETIFSYESTSAVRSQAVASLIKLGEAVRDTFANFESAIQKDSSRSPVPGGGVHPLTKYVMNYVCFLGDYSGILSDIFADYPLEIRSPLPDSLLQNSPTAENPLSSIATRIEWLILVLLCKLDGKAERYKDVSLSYMFLANNLQYVVSKIRSSDLSLLLGEEWVTKHESKVRLYAANYERMAWNKVIQTIPPNPTAEIPLDEAREAFRRFNSAFESAYRTQASWVVSDAKLKDEIKVSIARKIVPPYRAFYEKYRVRLQSETSLDVLVRFAPEDLENHLSDLFYGSGSVSGSVSVSVSVRPASVRSQGSNSSSRCYG</sequence>
<dbReference type="PANTHER" id="PTHR12542:SF17">
    <property type="entry name" value="EXOCYST SUBUNIT EXO70 FAMILY PROTEIN"/>
    <property type="match status" value="1"/>
</dbReference>
<dbReference type="InterPro" id="IPR046364">
    <property type="entry name" value="Exo70_C"/>
</dbReference>
<keyword evidence="3" id="KW-0268">Exocytosis</keyword>
<gene>
    <name evidence="6" type="ORF">CKAN_00531500</name>
</gene>
<name>A0A443NEA6_9MAGN</name>
<keyword evidence="3" id="KW-0653">Protein transport</keyword>
<dbReference type="GO" id="GO:0000145">
    <property type="term" value="C:exocyst"/>
    <property type="evidence" value="ECO:0007669"/>
    <property type="project" value="InterPro"/>
</dbReference>
<comment type="caution">
    <text evidence="6">The sequence shown here is derived from an EMBL/GenBank/DDBJ whole genome shotgun (WGS) entry which is preliminary data.</text>
</comment>
<evidence type="ECO:0000256" key="1">
    <source>
        <dbReference type="ARBA" id="ARBA00006756"/>
    </source>
</evidence>
<dbReference type="OrthoDB" id="1922221at2759"/>
<feature type="domain" description="Exocyst complex subunit Exo70 C-terminal" evidence="5">
    <location>
        <begin position="250"/>
        <end position="610"/>
    </location>
</feature>
<dbReference type="Pfam" id="PF03081">
    <property type="entry name" value="Exo70_C"/>
    <property type="match status" value="1"/>
</dbReference>
<dbReference type="Gene3D" id="1.20.1280.170">
    <property type="entry name" value="Exocyst complex component Exo70"/>
    <property type="match status" value="1"/>
</dbReference>
<dbReference type="EMBL" id="QPKB01000002">
    <property type="protein sequence ID" value="RWR76853.1"/>
    <property type="molecule type" value="Genomic_DNA"/>
</dbReference>